<keyword evidence="9" id="KW-0812">Transmembrane</keyword>
<sequence length="381" mass="43645">MFTAIYTLITTFAYIVSLPFLFFLQLKSKYRNAIPARFFLKNNPPFAKRAVHFHACSFGETKALEPLVKEFKEANISVITQTGFEAAKVYKNADVRYLPFEPLLWFWLKPMPALVVMEAELWYLLFYLSKKRGATTFLINARMSDRSFPKYKRFSWLYKKIFENIDYVYAQSIEDAKRLRALGAKEVEVLGNIKLLQKPVVSKTYEKQKPIVVAASTHEPEEEIIATEWVMHLKDKTTLVVVPRHPERFDEVDELLEHIAKREGLSYHRLSENPTLSGDIVLVDKLGELVNIYTVSDLVILGGSFIEGIGGHNPLEPAFFHKPIISGPHFHNHKESYGYVKGIKIVAPQDLADALEQKWQPTSIKASVDLSPLVERIKSVV</sequence>
<dbReference type="PANTHER" id="PTHR42755:SF1">
    <property type="entry name" value="3-DEOXY-D-MANNO-OCTULOSONIC ACID TRANSFERASE, MITOCHONDRIAL-RELATED"/>
    <property type="match status" value="1"/>
</dbReference>
<dbReference type="GO" id="GO:0009244">
    <property type="term" value="P:lipopolysaccharide core region biosynthetic process"/>
    <property type="evidence" value="ECO:0007669"/>
    <property type="project" value="UniProtKB-UniRule"/>
</dbReference>
<comment type="catalytic activity">
    <reaction evidence="6 9">
        <text>lipid IVA (E. coli) + CMP-3-deoxy-beta-D-manno-octulosonate = alpha-Kdo-(2-&gt;6)-lipid IVA (E. coli) + CMP + H(+)</text>
        <dbReference type="Rhea" id="RHEA:28066"/>
        <dbReference type="ChEBI" id="CHEBI:15378"/>
        <dbReference type="ChEBI" id="CHEBI:58603"/>
        <dbReference type="ChEBI" id="CHEBI:60364"/>
        <dbReference type="ChEBI" id="CHEBI:60377"/>
        <dbReference type="ChEBI" id="CHEBI:85987"/>
        <dbReference type="EC" id="2.4.99.12"/>
    </reaction>
</comment>
<dbReference type="NCBIfam" id="NF004389">
    <property type="entry name" value="PRK05749.1-5"/>
    <property type="match status" value="1"/>
</dbReference>
<dbReference type="GO" id="GO:0009245">
    <property type="term" value="P:lipid A biosynthetic process"/>
    <property type="evidence" value="ECO:0007669"/>
    <property type="project" value="TreeGrafter"/>
</dbReference>
<dbReference type="Proteomes" id="UP000192602">
    <property type="component" value="Unassembled WGS sequence"/>
</dbReference>
<comment type="pathway">
    <text evidence="1 9">Bacterial outer membrane biogenesis; LPS core biosynthesis.</text>
</comment>
<keyword evidence="4 9" id="KW-0808">Transferase</keyword>
<keyword evidence="9" id="KW-0448">Lipopolysaccharide biosynthesis</keyword>
<evidence type="ECO:0000256" key="9">
    <source>
        <dbReference type="RuleBase" id="RU365103"/>
    </source>
</evidence>
<evidence type="ECO:0000259" key="10">
    <source>
        <dbReference type="Pfam" id="PF04413"/>
    </source>
</evidence>
<dbReference type="GO" id="GO:0043842">
    <property type="term" value="F:Kdo transferase activity"/>
    <property type="evidence" value="ECO:0007669"/>
    <property type="project" value="UniProtKB-EC"/>
</dbReference>
<dbReference type="Gene3D" id="3.40.50.2000">
    <property type="entry name" value="Glycogen Phosphorylase B"/>
    <property type="match status" value="1"/>
</dbReference>
<dbReference type="EC" id="2.4.99.12" evidence="2 9"/>
<comment type="function">
    <text evidence="9">Involved in lipopolysaccharide (LPS) biosynthesis. Catalyzes the transfer of 3-deoxy-D-manno-octulosonate (Kdo) residue(s) from CMP-Kdo to lipid IV(A), the tetraacyldisaccharide-1,4'-bisphosphate precursor of lipid A.</text>
</comment>
<evidence type="ECO:0000256" key="2">
    <source>
        <dbReference type="ARBA" id="ARBA00012621"/>
    </source>
</evidence>
<dbReference type="EMBL" id="FWWZ01000001">
    <property type="protein sequence ID" value="SMC08314.1"/>
    <property type="molecule type" value="Genomic_DNA"/>
</dbReference>
<keyword evidence="9" id="KW-1133">Transmembrane helix</keyword>
<evidence type="ECO:0000256" key="8">
    <source>
        <dbReference type="PIRSR" id="PIRSR639901-2"/>
    </source>
</evidence>
<evidence type="ECO:0000313" key="11">
    <source>
        <dbReference type="EMBL" id="SMC08314.1"/>
    </source>
</evidence>
<dbReference type="Gene3D" id="3.40.50.11720">
    <property type="entry name" value="3-Deoxy-D-manno-octulosonic-acid transferase, N-terminal domain"/>
    <property type="match status" value="1"/>
</dbReference>
<evidence type="ECO:0000256" key="3">
    <source>
        <dbReference type="ARBA" id="ARBA00019077"/>
    </source>
</evidence>
<evidence type="ECO:0000256" key="6">
    <source>
        <dbReference type="ARBA" id="ARBA00049183"/>
    </source>
</evidence>
<evidence type="ECO:0000256" key="1">
    <source>
        <dbReference type="ARBA" id="ARBA00004713"/>
    </source>
</evidence>
<feature type="site" description="Transition state stabilizer" evidence="8">
    <location>
        <position position="194"/>
    </location>
</feature>
<keyword evidence="9" id="KW-1003">Cell membrane</keyword>
<dbReference type="InterPro" id="IPR038107">
    <property type="entry name" value="Glycos_transf_N_sf"/>
</dbReference>
<dbReference type="AlphaFoldDB" id="A0A1W1WPR7"/>
<proteinExistence type="inferred from homology"/>
<feature type="site" description="Transition state stabilizer" evidence="8">
    <location>
        <position position="118"/>
    </location>
</feature>
<protein>
    <recommendedName>
        <fullName evidence="3 9">3-deoxy-D-manno-octulosonic acid transferase</fullName>
        <shortName evidence="9">Kdo transferase</shortName>
        <ecNumber evidence="2 9">2.4.99.12</ecNumber>
    </recommendedName>
    <alternativeName>
        <fullName evidence="5 9">Lipid IV(A) 3-deoxy-D-manno-octulosonic acid transferase</fullName>
    </alternativeName>
</protein>
<feature type="active site" description="Proton acceptor" evidence="7">
    <location>
        <position position="60"/>
    </location>
</feature>
<gene>
    <name evidence="11" type="ORF">SAMN05660197_0061</name>
</gene>
<dbReference type="Pfam" id="PF04413">
    <property type="entry name" value="Glycos_transf_N"/>
    <property type="match status" value="1"/>
</dbReference>
<comment type="subcellular location">
    <subcellularLocation>
        <location evidence="9">Cell membrane</location>
    </subcellularLocation>
</comment>
<dbReference type="UniPathway" id="UPA00958"/>
<evidence type="ECO:0000256" key="4">
    <source>
        <dbReference type="ARBA" id="ARBA00022679"/>
    </source>
</evidence>
<dbReference type="STRING" id="1069081.SAMN05660197_0061"/>
<reference evidence="12" key="1">
    <citation type="submission" date="2017-04" db="EMBL/GenBank/DDBJ databases">
        <authorList>
            <person name="Varghese N."/>
            <person name="Submissions S."/>
        </authorList>
    </citation>
    <scope>NUCLEOTIDE SEQUENCE [LARGE SCALE GENOMIC DNA]</scope>
    <source>
        <strain evidence="12">DSM 16512</strain>
    </source>
</reference>
<dbReference type="InterPro" id="IPR039901">
    <property type="entry name" value="Kdotransferase"/>
</dbReference>
<dbReference type="GO" id="GO:0005886">
    <property type="term" value="C:plasma membrane"/>
    <property type="evidence" value="ECO:0007669"/>
    <property type="project" value="UniProtKB-SubCell"/>
</dbReference>
<comment type="similarity">
    <text evidence="9">Belongs to the glycosyltransferase group 1 family.</text>
</comment>
<dbReference type="RefSeq" id="WP_084274601.1">
    <property type="nucleotide sequence ID" value="NZ_AP026671.1"/>
</dbReference>
<dbReference type="SUPFAM" id="SSF53756">
    <property type="entry name" value="UDP-Glycosyltransferase/glycogen phosphorylase"/>
    <property type="match status" value="1"/>
</dbReference>
<feature type="transmembrane region" description="Helical" evidence="9">
    <location>
        <begin position="6"/>
        <end position="24"/>
    </location>
</feature>
<feature type="domain" description="3-deoxy-D-manno-octulosonic-acid transferase N-terminal" evidence="10">
    <location>
        <begin position="36"/>
        <end position="195"/>
    </location>
</feature>
<keyword evidence="12" id="KW-1185">Reference proteome</keyword>
<dbReference type="OrthoDB" id="9789797at2"/>
<evidence type="ECO:0000256" key="7">
    <source>
        <dbReference type="PIRSR" id="PIRSR639901-1"/>
    </source>
</evidence>
<dbReference type="PANTHER" id="PTHR42755">
    <property type="entry name" value="3-DEOXY-MANNO-OCTULOSONATE CYTIDYLYLTRANSFERASE"/>
    <property type="match status" value="1"/>
</dbReference>
<dbReference type="InterPro" id="IPR007507">
    <property type="entry name" value="Glycos_transf_N"/>
</dbReference>
<evidence type="ECO:0000256" key="5">
    <source>
        <dbReference type="ARBA" id="ARBA00031445"/>
    </source>
</evidence>
<organism evidence="11 12">
    <name type="scientific">Nitratiruptor tergarcus DSM 16512</name>
    <dbReference type="NCBI Taxonomy" id="1069081"/>
    <lineage>
        <taxon>Bacteria</taxon>
        <taxon>Pseudomonadati</taxon>
        <taxon>Campylobacterota</taxon>
        <taxon>Epsilonproteobacteria</taxon>
        <taxon>Nautiliales</taxon>
        <taxon>Nitratiruptoraceae</taxon>
        <taxon>Nitratiruptor</taxon>
    </lineage>
</organism>
<keyword evidence="9" id="KW-0472">Membrane</keyword>
<accession>A0A1W1WPR7</accession>
<evidence type="ECO:0000313" key="12">
    <source>
        <dbReference type="Proteomes" id="UP000192602"/>
    </source>
</evidence>
<name>A0A1W1WPR7_9BACT</name>